<keyword evidence="3" id="KW-1185">Reference proteome</keyword>
<dbReference type="PANTHER" id="PTHR13504">
    <property type="entry name" value="FIDO DOMAIN-CONTAINING PROTEIN DDB_G0283145"/>
    <property type="match status" value="1"/>
</dbReference>
<dbReference type="InterPro" id="IPR040198">
    <property type="entry name" value="Fido_containing"/>
</dbReference>
<protein>
    <submittedName>
        <fullName evidence="2">Fic/DOC family protein</fullName>
    </submittedName>
</protein>
<proteinExistence type="predicted"/>
<dbReference type="InterPro" id="IPR003812">
    <property type="entry name" value="Fido"/>
</dbReference>
<dbReference type="Gene3D" id="1.10.3290.10">
    <property type="entry name" value="Fido-like domain"/>
    <property type="match status" value="1"/>
</dbReference>
<dbReference type="PROSITE" id="PS51459">
    <property type="entry name" value="FIDO"/>
    <property type="match status" value="1"/>
</dbReference>
<accession>A0ABX2Y8Q9</accession>
<dbReference type="Proteomes" id="UP000093412">
    <property type="component" value="Unassembled WGS sequence"/>
</dbReference>
<evidence type="ECO:0000313" key="3">
    <source>
        <dbReference type="Proteomes" id="UP000093412"/>
    </source>
</evidence>
<dbReference type="SUPFAM" id="SSF140931">
    <property type="entry name" value="Fic-like"/>
    <property type="match status" value="1"/>
</dbReference>
<name>A0ABX2Y8Q9_9CELL</name>
<dbReference type="PANTHER" id="PTHR13504:SF38">
    <property type="entry name" value="FIDO DOMAIN-CONTAINING PROTEIN"/>
    <property type="match status" value="1"/>
</dbReference>
<reference evidence="2 3" key="1">
    <citation type="submission" date="2016-06" db="EMBL/GenBank/DDBJ databases">
        <title>Genome sequence of Oerskovia enterophila DSM 43852.</title>
        <authorList>
            <person name="Poehlein A."/>
            <person name="Jag V."/>
            <person name="Bengelsdorf F.R."/>
            <person name="Daniel R."/>
            <person name="Duerre P."/>
        </authorList>
    </citation>
    <scope>NUCLEOTIDE SEQUENCE [LARGE SCALE GENOMIC DNA]</scope>
    <source>
        <strain evidence="2 3">DSM 43852</strain>
    </source>
</reference>
<dbReference type="InterPro" id="IPR036597">
    <property type="entry name" value="Fido-like_dom_sf"/>
</dbReference>
<evidence type="ECO:0000259" key="1">
    <source>
        <dbReference type="PROSITE" id="PS51459"/>
    </source>
</evidence>
<comment type="caution">
    <text evidence="2">The sequence shown here is derived from an EMBL/GenBank/DDBJ whole genome shotgun (WGS) entry which is preliminary data.</text>
</comment>
<evidence type="ECO:0000313" key="2">
    <source>
        <dbReference type="EMBL" id="OCI32602.1"/>
    </source>
</evidence>
<dbReference type="Pfam" id="PF02661">
    <property type="entry name" value="Fic"/>
    <property type="match status" value="1"/>
</dbReference>
<sequence length="108" mass="12393">MIAVELRSTFDNLRYRWEHTDDWTAAELAIARHAEAVRIHPFVDGNGRSTRLLADLVLLTVSPDDEPAVVFDWDLDRSFYIPALRRFDQTRNPAELAELVALQLVDSD</sequence>
<organism evidence="2 3">
    <name type="scientific">Oerskovia enterophila</name>
    <dbReference type="NCBI Taxonomy" id="43678"/>
    <lineage>
        <taxon>Bacteria</taxon>
        <taxon>Bacillati</taxon>
        <taxon>Actinomycetota</taxon>
        <taxon>Actinomycetes</taxon>
        <taxon>Micrococcales</taxon>
        <taxon>Cellulomonadaceae</taxon>
        <taxon>Oerskovia</taxon>
    </lineage>
</organism>
<feature type="domain" description="Fido" evidence="1">
    <location>
        <begin position="1"/>
        <end position="102"/>
    </location>
</feature>
<gene>
    <name evidence="2" type="ORF">OERS_05290</name>
</gene>
<dbReference type="EMBL" id="MAQA01000004">
    <property type="protein sequence ID" value="OCI32602.1"/>
    <property type="molecule type" value="Genomic_DNA"/>
</dbReference>